<dbReference type="Proteomes" id="UP000253318">
    <property type="component" value="Unassembled WGS sequence"/>
</dbReference>
<dbReference type="RefSeq" id="WP_114399692.1">
    <property type="nucleotide sequence ID" value="NZ_QEIM01000145.1"/>
</dbReference>
<organism evidence="1 2">
    <name type="scientific">Marinitenerispora sediminis</name>
    <dbReference type="NCBI Taxonomy" id="1931232"/>
    <lineage>
        <taxon>Bacteria</taxon>
        <taxon>Bacillati</taxon>
        <taxon>Actinomycetota</taxon>
        <taxon>Actinomycetes</taxon>
        <taxon>Streptosporangiales</taxon>
        <taxon>Nocardiopsidaceae</taxon>
        <taxon>Marinitenerispora</taxon>
    </lineage>
</organism>
<name>A0A368T2A8_9ACTN</name>
<evidence type="ECO:0000313" key="1">
    <source>
        <dbReference type="EMBL" id="RCV55414.1"/>
    </source>
</evidence>
<protein>
    <recommendedName>
        <fullName evidence="3">Tetratricopeptide repeat protein</fullName>
    </recommendedName>
</protein>
<dbReference type="Gene3D" id="1.25.40.10">
    <property type="entry name" value="Tetratricopeptide repeat domain"/>
    <property type="match status" value="1"/>
</dbReference>
<dbReference type="InterPro" id="IPR011990">
    <property type="entry name" value="TPR-like_helical_dom_sf"/>
</dbReference>
<evidence type="ECO:0008006" key="3">
    <source>
        <dbReference type="Google" id="ProtNLM"/>
    </source>
</evidence>
<reference evidence="1 2" key="1">
    <citation type="submission" date="2018-04" db="EMBL/GenBank/DDBJ databases">
        <title>Novel actinobacteria from marine sediment.</title>
        <authorList>
            <person name="Ng Z.Y."/>
            <person name="Tan G.Y.A."/>
        </authorList>
    </citation>
    <scope>NUCLEOTIDE SEQUENCE [LARGE SCALE GENOMIC DNA]</scope>
    <source>
        <strain evidence="1 2">TPS81</strain>
    </source>
</reference>
<sequence>MTDEDPTMRRIADAITLHREGDAEGARQRLAEIWVDISPDGDAFHRCVLAHYMADLQDDPRNELAWDIRALAAADASTDERVKQYHASLDLRGFYPSLHVNLADDYHRLGEEAKAREHLRQAQANAHMLRDDAYGDGIRSAMRRLATELGEPESA</sequence>
<gene>
    <name evidence="1" type="ORF">DEF24_17930</name>
</gene>
<dbReference type="OrthoDB" id="8450665at2"/>
<dbReference type="SUPFAM" id="SSF48452">
    <property type="entry name" value="TPR-like"/>
    <property type="match status" value="1"/>
</dbReference>
<proteinExistence type="predicted"/>
<comment type="caution">
    <text evidence="1">The sequence shown here is derived from an EMBL/GenBank/DDBJ whole genome shotgun (WGS) entry which is preliminary data.</text>
</comment>
<dbReference type="AlphaFoldDB" id="A0A368T2A8"/>
<keyword evidence="2" id="KW-1185">Reference proteome</keyword>
<accession>A0A368T2A8</accession>
<dbReference type="EMBL" id="QEIN01000146">
    <property type="protein sequence ID" value="RCV55414.1"/>
    <property type="molecule type" value="Genomic_DNA"/>
</dbReference>
<evidence type="ECO:0000313" key="2">
    <source>
        <dbReference type="Proteomes" id="UP000253318"/>
    </source>
</evidence>